<feature type="transmembrane region" description="Helical" evidence="2">
    <location>
        <begin position="105"/>
        <end position="129"/>
    </location>
</feature>
<feature type="transmembrane region" description="Helical" evidence="2">
    <location>
        <begin position="81"/>
        <end position="99"/>
    </location>
</feature>
<feature type="region of interest" description="Disordered" evidence="1">
    <location>
        <begin position="208"/>
        <end position="233"/>
    </location>
</feature>
<proteinExistence type="predicted"/>
<feature type="transmembrane region" description="Helical" evidence="2">
    <location>
        <begin position="46"/>
        <end position="69"/>
    </location>
</feature>
<evidence type="ECO:0008006" key="5">
    <source>
        <dbReference type="Google" id="ProtNLM"/>
    </source>
</evidence>
<dbReference type="Proteomes" id="UP000241925">
    <property type="component" value="Segment"/>
</dbReference>
<feature type="transmembrane region" description="Helical" evidence="2">
    <location>
        <begin position="12"/>
        <end position="34"/>
    </location>
</feature>
<protein>
    <recommendedName>
        <fullName evidence="5">DUF2637 domain-containing protein</fullName>
    </recommendedName>
</protein>
<keyword evidence="2" id="KW-0812">Transmembrane</keyword>
<keyword evidence="2" id="KW-0472">Membrane</keyword>
<dbReference type="EMBL" id="MG757153">
    <property type="protein sequence ID" value="AVD99362.1"/>
    <property type="molecule type" value="Genomic_DNA"/>
</dbReference>
<reference evidence="3 4" key="1">
    <citation type="submission" date="2018-01" db="EMBL/GenBank/DDBJ databases">
        <authorList>
            <person name="Grinwald M.F."/>
            <person name="Tasoff P."/>
            <person name="Simpson K.F."/>
            <person name="Vasser A."/>
            <person name="Shaffer C.D."/>
            <person name="Weston-Hafer K.A."/>
            <person name="Russell D.A."/>
            <person name="Pope W.H."/>
            <person name="Jacobs-Sera D."/>
            <person name="Hendrix R.W."/>
            <person name="Hatfull G.F."/>
        </authorList>
    </citation>
    <scope>NUCLEOTIDE SEQUENCE [LARGE SCALE GENOMIC DNA]</scope>
</reference>
<evidence type="ECO:0000256" key="1">
    <source>
        <dbReference type="SAM" id="MobiDB-lite"/>
    </source>
</evidence>
<keyword evidence="4" id="KW-1185">Reference proteome</keyword>
<sequence length="309" mass="33719">MNKIDVRKGLGIAYASSFVIALAAALAVSTWSLHHLGAKFFDLPELLSWVVSGIFDVGALGAAILATLYALDGESGGKGKFIAFLMIGTSAFLNAEHALMLGHGYIAALLYAAPSIAAGFLLDLFLDWLKSGSLRSRGRVHKEFPLVRHATLFYNPRKWIGFYRKGLAIDLQVAERQLEDRLTALVEVTEKVEPKAIKATVTRLDTAKKKPVEKKPAAKAIEAKKPRPKKVQDPESGAILGLSAFQNIPQNTSHAKLVNIAMQAGVKDRDVIEQAILLHTGKAPARSTLNAYVSRWNREHKDLPTGMYL</sequence>
<accession>A0A2L1IVZ2</accession>
<keyword evidence="2" id="KW-1133">Transmembrane helix</keyword>
<evidence type="ECO:0000313" key="3">
    <source>
        <dbReference type="EMBL" id="AVD99362.1"/>
    </source>
</evidence>
<organism evidence="3 4">
    <name type="scientific">Streptomyces phage BillNye</name>
    <dbReference type="NCBI Taxonomy" id="2079426"/>
    <lineage>
        <taxon>Viruses</taxon>
        <taxon>Duplodnaviria</taxon>
        <taxon>Heunggongvirae</taxon>
        <taxon>Uroviricota</taxon>
        <taxon>Caudoviricetes</taxon>
        <taxon>Stanwilliamsviridae</taxon>
        <taxon>Loccivirinae</taxon>
        <taxon>Wilnyevirus</taxon>
        <taxon>Wilnyevirus billnye</taxon>
    </lineage>
</organism>
<evidence type="ECO:0000256" key="2">
    <source>
        <dbReference type="SAM" id="Phobius"/>
    </source>
</evidence>
<name>A0A2L1IVZ2_9CAUD</name>
<gene>
    <name evidence="3" type="ORF">SEA_BILLNYE_190</name>
</gene>
<evidence type="ECO:0000313" key="4">
    <source>
        <dbReference type="Proteomes" id="UP000241925"/>
    </source>
</evidence>